<keyword evidence="8 13" id="KW-1133">Transmembrane helix</keyword>
<keyword evidence="7" id="KW-0274">FAD</keyword>
<dbReference type="GO" id="GO:0046872">
    <property type="term" value="F:metal ion binding"/>
    <property type="evidence" value="ECO:0007669"/>
    <property type="project" value="UniProtKB-KW"/>
</dbReference>
<accession>A0A1M6UD72</accession>
<dbReference type="EMBL" id="FRAQ01000002">
    <property type="protein sequence ID" value="SHK67129.1"/>
    <property type="molecule type" value="Genomic_DNA"/>
</dbReference>
<evidence type="ECO:0000256" key="9">
    <source>
        <dbReference type="ARBA" id="ARBA00023002"/>
    </source>
</evidence>
<evidence type="ECO:0000256" key="10">
    <source>
        <dbReference type="ARBA" id="ARBA00023004"/>
    </source>
</evidence>
<dbReference type="Gene3D" id="2.40.30.10">
    <property type="entry name" value="Translation factors"/>
    <property type="match status" value="1"/>
</dbReference>
<feature type="transmembrane region" description="Helical" evidence="13">
    <location>
        <begin position="156"/>
        <end position="174"/>
    </location>
</feature>
<dbReference type="Pfam" id="PF08022">
    <property type="entry name" value="FAD_binding_8"/>
    <property type="match status" value="1"/>
</dbReference>
<dbReference type="PANTHER" id="PTHR47354">
    <property type="entry name" value="NADH OXIDOREDUCTASE HCR"/>
    <property type="match status" value="1"/>
</dbReference>
<evidence type="ECO:0000256" key="12">
    <source>
        <dbReference type="ARBA" id="ARBA00023136"/>
    </source>
</evidence>
<proteinExistence type="predicted"/>
<dbReference type="GO" id="GO:0050660">
    <property type="term" value="F:flavin adenine dinucleotide binding"/>
    <property type="evidence" value="ECO:0007669"/>
    <property type="project" value="TreeGrafter"/>
</dbReference>
<comment type="subcellular location">
    <subcellularLocation>
        <location evidence="2">Membrane</location>
        <topology evidence="2">Multi-pass membrane protein</topology>
    </subcellularLocation>
</comment>
<evidence type="ECO:0000259" key="14">
    <source>
        <dbReference type="PROSITE" id="PS51384"/>
    </source>
</evidence>
<evidence type="ECO:0000256" key="1">
    <source>
        <dbReference type="ARBA" id="ARBA00001974"/>
    </source>
</evidence>
<dbReference type="PROSITE" id="PS51384">
    <property type="entry name" value="FAD_FR"/>
    <property type="match status" value="1"/>
</dbReference>
<dbReference type="GO" id="GO:0016491">
    <property type="term" value="F:oxidoreductase activity"/>
    <property type="evidence" value="ECO:0007669"/>
    <property type="project" value="UniProtKB-KW"/>
</dbReference>
<keyword evidence="12 13" id="KW-0472">Membrane</keyword>
<dbReference type="GO" id="GO:0051537">
    <property type="term" value="F:2 iron, 2 sulfur cluster binding"/>
    <property type="evidence" value="ECO:0007669"/>
    <property type="project" value="UniProtKB-KW"/>
</dbReference>
<protein>
    <submittedName>
        <fullName evidence="15">Predicted ferric reductase</fullName>
    </submittedName>
</protein>
<dbReference type="InterPro" id="IPR017927">
    <property type="entry name" value="FAD-bd_FR_type"/>
</dbReference>
<evidence type="ECO:0000313" key="15">
    <source>
        <dbReference type="EMBL" id="SHK67129.1"/>
    </source>
</evidence>
<dbReference type="InterPro" id="IPR050415">
    <property type="entry name" value="MRET"/>
</dbReference>
<dbReference type="OrthoDB" id="9796486at2"/>
<evidence type="ECO:0000256" key="3">
    <source>
        <dbReference type="ARBA" id="ARBA00022630"/>
    </source>
</evidence>
<gene>
    <name evidence="15" type="ORF">SAMN05216369_2756</name>
</gene>
<dbReference type="InterPro" id="IPR013130">
    <property type="entry name" value="Fe3_Rdtase_TM_dom"/>
</dbReference>
<keyword evidence="11" id="KW-0411">Iron-sulfur</keyword>
<keyword evidence="9" id="KW-0560">Oxidoreductase</keyword>
<reference evidence="16" key="1">
    <citation type="submission" date="2016-11" db="EMBL/GenBank/DDBJ databases">
        <authorList>
            <person name="Varghese N."/>
            <person name="Submissions S."/>
        </authorList>
    </citation>
    <scope>NUCLEOTIDE SEQUENCE [LARGE SCALE GENOMIC DNA]</scope>
    <source>
        <strain evidence="16">CGMCC 1.10835</strain>
    </source>
</reference>
<evidence type="ECO:0000256" key="7">
    <source>
        <dbReference type="ARBA" id="ARBA00022827"/>
    </source>
</evidence>
<dbReference type="Gene3D" id="3.40.50.80">
    <property type="entry name" value="Nucleotide-binding domain of ferredoxin-NADP reductase (FNR) module"/>
    <property type="match status" value="1"/>
</dbReference>
<name>A0A1M6UD72_9GAMM</name>
<dbReference type="InterPro" id="IPR039261">
    <property type="entry name" value="FNR_nucleotide-bd"/>
</dbReference>
<dbReference type="Pfam" id="PF01794">
    <property type="entry name" value="Ferric_reduct"/>
    <property type="match status" value="1"/>
</dbReference>
<evidence type="ECO:0000256" key="13">
    <source>
        <dbReference type="SAM" id="Phobius"/>
    </source>
</evidence>
<keyword evidence="3" id="KW-0285">Flavoprotein</keyword>
<dbReference type="SUPFAM" id="SSF63380">
    <property type="entry name" value="Riboflavin synthase domain-like"/>
    <property type="match status" value="1"/>
</dbReference>
<evidence type="ECO:0000313" key="16">
    <source>
        <dbReference type="Proteomes" id="UP000184497"/>
    </source>
</evidence>
<evidence type="ECO:0000256" key="4">
    <source>
        <dbReference type="ARBA" id="ARBA00022692"/>
    </source>
</evidence>
<evidence type="ECO:0000256" key="6">
    <source>
        <dbReference type="ARBA" id="ARBA00022723"/>
    </source>
</evidence>
<keyword evidence="5" id="KW-0001">2Fe-2S</keyword>
<evidence type="ECO:0000256" key="8">
    <source>
        <dbReference type="ARBA" id="ARBA00022989"/>
    </source>
</evidence>
<dbReference type="STRING" id="564117.SAMN05216369_2756"/>
<feature type="domain" description="FAD-binding FR-type" evidence="14">
    <location>
        <begin position="204"/>
        <end position="302"/>
    </location>
</feature>
<keyword evidence="4 13" id="KW-0812">Transmembrane</keyword>
<evidence type="ECO:0000256" key="11">
    <source>
        <dbReference type="ARBA" id="ARBA00023014"/>
    </source>
</evidence>
<comment type="cofactor">
    <cofactor evidence="1">
        <name>FAD</name>
        <dbReference type="ChEBI" id="CHEBI:57692"/>
    </cofactor>
</comment>
<keyword evidence="10" id="KW-0408">Iron</keyword>
<feature type="transmembrane region" description="Helical" evidence="13">
    <location>
        <begin position="36"/>
        <end position="56"/>
    </location>
</feature>
<evidence type="ECO:0000256" key="2">
    <source>
        <dbReference type="ARBA" id="ARBA00004141"/>
    </source>
</evidence>
<sequence>MPNMRVSVALFLLLAVQLSFWTPGLSYEQLLTLSGYLAINFMSITMVLATRPGWLESPLAGLDKMYQLHKWTGILAVIFALAHWLIEMADDALEALFGNDRSLKEANFSGLLDSLQDGAEDLGEPGLYLLVFLVVITLIRWVPFGYWRYLHRVMPLIYLALVAHAVLLAPLQWWQQPTGWLMALLMVAGVTASLQSLTGKIGSSRRYKGLVQAVKQTSANITEVVCDMGRQWPGHRAGQFALVTFDRIEGAHPFSLSCADNASGQLSFQIKALGDYTRKIPQQLRSGQAVTLEGPYGRFNLDGGRKNAQQIWVAGGIGITPFLAALENRLINTEQAHPAVTLYYCSAGAASDPMVMRLLKLTEQLPDISLHIHDSLQGQRLTANQLQIHAHRVDIWFCGPEGLAKALRSGLKQRSMSLRFHQEIFEFR</sequence>
<dbReference type="SUPFAM" id="SSF52343">
    <property type="entry name" value="Ferredoxin reductase-like, C-terminal NADP-linked domain"/>
    <property type="match status" value="1"/>
</dbReference>
<dbReference type="GO" id="GO:0016020">
    <property type="term" value="C:membrane"/>
    <property type="evidence" value="ECO:0007669"/>
    <property type="project" value="UniProtKB-SubCell"/>
</dbReference>
<dbReference type="AlphaFoldDB" id="A0A1M6UD72"/>
<keyword evidence="16" id="KW-1185">Reference proteome</keyword>
<feature type="transmembrane region" description="Helical" evidence="13">
    <location>
        <begin position="68"/>
        <end position="86"/>
    </location>
</feature>
<dbReference type="InterPro" id="IPR017938">
    <property type="entry name" value="Riboflavin_synthase-like_b-brl"/>
</dbReference>
<feature type="transmembrane region" description="Helical" evidence="13">
    <location>
        <begin position="126"/>
        <end position="144"/>
    </location>
</feature>
<dbReference type="PANTHER" id="PTHR47354:SF8">
    <property type="entry name" value="1,2-PHENYLACETYL-COA EPOXIDASE, SUBUNIT E"/>
    <property type="match status" value="1"/>
</dbReference>
<dbReference type="InterPro" id="IPR013112">
    <property type="entry name" value="FAD-bd_8"/>
</dbReference>
<dbReference type="Proteomes" id="UP000184497">
    <property type="component" value="Unassembled WGS sequence"/>
</dbReference>
<organism evidence="15 16">
    <name type="scientific">Marinobacter antarcticus</name>
    <dbReference type="NCBI Taxonomy" id="564117"/>
    <lineage>
        <taxon>Bacteria</taxon>
        <taxon>Pseudomonadati</taxon>
        <taxon>Pseudomonadota</taxon>
        <taxon>Gammaproteobacteria</taxon>
        <taxon>Pseudomonadales</taxon>
        <taxon>Marinobacteraceae</taxon>
        <taxon>Marinobacter</taxon>
    </lineage>
</organism>
<evidence type="ECO:0000256" key="5">
    <source>
        <dbReference type="ARBA" id="ARBA00022714"/>
    </source>
</evidence>
<dbReference type="CDD" id="cd06198">
    <property type="entry name" value="FNR_like_3"/>
    <property type="match status" value="1"/>
</dbReference>
<keyword evidence="6" id="KW-0479">Metal-binding</keyword>